<evidence type="ECO:0000313" key="1">
    <source>
        <dbReference type="EMBL" id="QBM88498.1"/>
    </source>
</evidence>
<accession>A0A4P6XQZ6</accession>
<sequence length="297" mass="33398">MIAPIVRYFISYPLSCLTNMELVGIELIDGIAITSTDAMGSAHGEYPIIREFLLVQRERNGGAPSEDSMLTEEHSFMLSDSFSLTQTSALLLGRRYNSAYETPDANVSAGVYSGDMLGPIVPVTIDHFTPIINANSGNLNPAPLISPEPQPMLVSPVSARVRRLVVDLEILRGKSMAERESLSDSDSFTRLILVVNAQSIQDPVRWLADRFRRLRKPGRASIDDVVLLHRESDAIHNVNRRSRHLRGQRFKLQDYRPRSPNNNLFQRFLGQLRIMRPEVQVPPLKKSSANERFSSLF</sequence>
<organism evidence="1 2">
    <name type="scientific">Metschnikowia aff. pulcherrima</name>
    <dbReference type="NCBI Taxonomy" id="2163413"/>
    <lineage>
        <taxon>Eukaryota</taxon>
        <taxon>Fungi</taxon>
        <taxon>Dikarya</taxon>
        <taxon>Ascomycota</taxon>
        <taxon>Saccharomycotina</taxon>
        <taxon>Pichiomycetes</taxon>
        <taxon>Metschnikowiaceae</taxon>
        <taxon>Metschnikowia</taxon>
    </lineage>
</organism>
<evidence type="ECO:0000313" key="2">
    <source>
        <dbReference type="Proteomes" id="UP000292447"/>
    </source>
</evidence>
<dbReference type="AlphaFoldDB" id="A0A4P6XQZ6"/>
<keyword evidence="2" id="KW-1185">Reference proteome</keyword>
<protein>
    <submittedName>
        <fullName evidence="1">Uncharacterized protein</fullName>
    </submittedName>
</protein>
<dbReference type="EMBL" id="CP034458">
    <property type="protein sequence ID" value="QBM88498.1"/>
    <property type="molecule type" value="Genomic_DNA"/>
</dbReference>
<dbReference type="Proteomes" id="UP000292447">
    <property type="component" value="Chromosome III"/>
</dbReference>
<gene>
    <name evidence="1" type="ORF">METSCH_C04670</name>
</gene>
<reference evidence="2" key="1">
    <citation type="submission" date="2019-03" db="EMBL/GenBank/DDBJ databases">
        <title>Snf2 controls pulcherriminic acid biosynthesis and connects pigmentation and antifungal activity of the yeast Metschnikowia pulcherrima.</title>
        <authorList>
            <person name="Gore-Lloyd D."/>
            <person name="Sumann I."/>
            <person name="Brachmann A.O."/>
            <person name="Schneeberger K."/>
            <person name="Ortiz-Merino R.A."/>
            <person name="Moreno-Beltran M."/>
            <person name="Schlaefli M."/>
            <person name="Kirner P."/>
            <person name="Santos Kron A."/>
            <person name="Wolfe K.H."/>
            <person name="Piel J."/>
            <person name="Ahrens C.H."/>
            <person name="Henk D."/>
            <person name="Freimoser F.M."/>
        </authorList>
    </citation>
    <scope>NUCLEOTIDE SEQUENCE [LARGE SCALE GENOMIC DNA]</scope>
    <source>
        <strain evidence="2">APC 1.2</strain>
    </source>
</reference>
<proteinExistence type="predicted"/>
<name>A0A4P6XQZ6_9ASCO</name>